<sequence length="292" mass="32409">MMANFFQMNIASSFGSGSLPSNTVANPRGDLEAITTRSGVSYNGPPIPPPLLSSLPKVVEREPEVVILKKLPEKLGDPGKFLIPCDFQGMVECSALADLGASINLMPLSIWKKLSLPETYSLDMTSRACGTIPLLDQKVFAEDVFVKVGKFHYPADFVVVDYDVDPRVPLILGRPFLRTARALIDVYGEEITLRFNDEAITFKVGQTSRYSYNNSESVNRIDVIDGFSEELSRRIDDADFDLEGDLLLLEKLLNDDLSSPLPHKELHFKELKTIKSSIDDLRARAQGFTVHA</sequence>
<dbReference type="SUPFAM" id="SSF50630">
    <property type="entry name" value="Acid proteases"/>
    <property type="match status" value="1"/>
</dbReference>
<proteinExistence type="predicted"/>
<gene>
    <name evidence="1" type="ORF">Tco_1121333</name>
</gene>
<reference evidence="1" key="1">
    <citation type="journal article" date="2022" name="Int. J. Mol. Sci.">
        <title>Draft Genome of Tanacetum Coccineum: Genomic Comparison of Closely Related Tanacetum-Family Plants.</title>
        <authorList>
            <person name="Yamashiro T."/>
            <person name="Shiraishi A."/>
            <person name="Nakayama K."/>
            <person name="Satake H."/>
        </authorList>
    </citation>
    <scope>NUCLEOTIDE SEQUENCE</scope>
</reference>
<reference evidence="1" key="2">
    <citation type="submission" date="2022-01" db="EMBL/GenBank/DDBJ databases">
        <authorList>
            <person name="Yamashiro T."/>
            <person name="Shiraishi A."/>
            <person name="Satake H."/>
            <person name="Nakayama K."/>
        </authorList>
    </citation>
    <scope>NUCLEOTIDE SEQUENCE</scope>
</reference>
<evidence type="ECO:0000313" key="1">
    <source>
        <dbReference type="EMBL" id="GJU04903.1"/>
    </source>
</evidence>
<accession>A0ABQ5J008</accession>
<keyword evidence="1" id="KW-0548">Nucleotidyltransferase</keyword>
<dbReference type="Gene3D" id="2.40.70.10">
    <property type="entry name" value="Acid Proteases"/>
    <property type="match status" value="1"/>
</dbReference>
<dbReference type="PANTHER" id="PTHR33067:SF39">
    <property type="entry name" value="TRANSCRIPTION FACTOR INTERACTOR AND REGULATOR CCHC(ZN) FAMILY"/>
    <property type="match status" value="1"/>
</dbReference>
<comment type="caution">
    <text evidence="1">The sequence shown here is derived from an EMBL/GenBank/DDBJ whole genome shotgun (WGS) entry which is preliminary data.</text>
</comment>
<dbReference type="InterPro" id="IPR021109">
    <property type="entry name" value="Peptidase_aspartic_dom_sf"/>
</dbReference>
<dbReference type="GO" id="GO:0003964">
    <property type="term" value="F:RNA-directed DNA polymerase activity"/>
    <property type="evidence" value="ECO:0007669"/>
    <property type="project" value="UniProtKB-KW"/>
</dbReference>
<name>A0ABQ5J008_9ASTR</name>
<dbReference type="PANTHER" id="PTHR33067">
    <property type="entry name" value="RNA-DIRECTED DNA POLYMERASE-RELATED"/>
    <property type="match status" value="1"/>
</dbReference>
<dbReference type="EMBL" id="BQNB010021295">
    <property type="protein sequence ID" value="GJU04903.1"/>
    <property type="molecule type" value="Genomic_DNA"/>
</dbReference>
<organism evidence="1 2">
    <name type="scientific">Tanacetum coccineum</name>
    <dbReference type="NCBI Taxonomy" id="301880"/>
    <lineage>
        <taxon>Eukaryota</taxon>
        <taxon>Viridiplantae</taxon>
        <taxon>Streptophyta</taxon>
        <taxon>Embryophyta</taxon>
        <taxon>Tracheophyta</taxon>
        <taxon>Spermatophyta</taxon>
        <taxon>Magnoliopsida</taxon>
        <taxon>eudicotyledons</taxon>
        <taxon>Gunneridae</taxon>
        <taxon>Pentapetalae</taxon>
        <taxon>asterids</taxon>
        <taxon>campanulids</taxon>
        <taxon>Asterales</taxon>
        <taxon>Asteraceae</taxon>
        <taxon>Asteroideae</taxon>
        <taxon>Anthemideae</taxon>
        <taxon>Anthemidinae</taxon>
        <taxon>Tanacetum</taxon>
    </lineage>
</organism>
<dbReference type="Proteomes" id="UP001151760">
    <property type="component" value="Unassembled WGS sequence"/>
</dbReference>
<keyword evidence="2" id="KW-1185">Reference proteome</keyword>
<protein>
    <submittedName>
        <fullName evidence="1">Reverse transcriptase domain-containing protein</fullName>
    </submittedName>
</protein>
<evidence type="ECO:0000313" key="2">
    <source>
        <dbReference type="Proteomes" id="UP001151760"/>
    </source>
</evidence>
<keyword evidence="1" id="KW-0808">Transferase</keyword>
<keyword evidence="1" id="KW-0695">RNA-directed DNA polymerase</keyword>